<dbReference type="GeneID" id="26793902"/>
<reference evidence="1 2" key="2">
    <citation type="journal article" date="2015" name="Biotechnol. Biofuels">
        <title>Bacteriophage application restores ethanol fermentation characteristics disrupted by Lactobacillus fermentum.</title>
        <authorList>
            <person name="Liu M."/>
            <person name="Bischoff K.M."/>
            <person name="Gill J.J."/>
            <person name="Mire-Criscione M.D."/>
            <person name="Berry J.D."/>
            <person name="Young R."/>
            <person name="Summer E.J."/>
        </authorList>
    </citation>
    <scope>NUCLEOTIDE SEQUENCE [LARGE SCALE GENOMIC DNA]</scope>
</reference>
<sequence length="236" mass="26802">MAKKELQSLSLKELIADQPLYSKVVNMLDQKQSYRYILKYLATKGYKMSTAGLTHLKDKLTESRETGVPIEMLGDKRSSKKEIQEHTAEQEASLEDVLEHATGYTGEPETGVAKPIPVYSSEQLLEELLKKGMHTIQESDFIDLPVVLKTLELYEKYYGAKNRGLTGEALKQYQLIMQAQQTAMTEVFLQYVPKTRQQEALKALEQRSQEILTQIGATKEGKELLKQLDRAGLEMN</sequence>
<keyword evidence="2" id="KW-1185">Reference proteome</keyword>
<dbReference type="KEGG" id="vg:26793902"/>
<protein>
    <submittedName>
        <fullName evidence="1">Uncharacterized protein</fullName>
    </submittedName>
</protein>
<dbReference type="RefSeq" id="YP_009222352.1">
    <property type="nucleotide sequence ID" value="NC_029058.1"/>
</dbReference>
<evidence type="ECO:0000313" key="2">
    <source>
        <dbReference type="Proteomes" id="UP000030922"/>
    </source>
</evidence>
<name>A0A0A7NNV1_9CAUD</name>
<organism evidence="1 2">
    <name type="scientific">Lactobacillus phage LfeInf</name>
    <dbReference type="NCBI Taxonomy" id="1567484"/>
    <lineage>
        <taxon>Viruses</taxon>
        <taxon>Duplodnaviria</taxon>
        <taxon>Heunggongvirae</taxon>
        <taxon>Uroviricota</taxon>
        <taxon>Caudoviricetes</taxon>
        <taxon>Herelleviridae</taxon>
        <taxon>Hopescreekvirus</taxon>
        <taxon>Hopescreekvirus LfeInf</taxon>
    </lineage>
</organism>
<dbReference type="EMBL" id="KP054477">
    <property type="protein sequence ID" value="AIZ94740.1"/>
    <property type="molecule type" value="Genomic_DNA"/>
</dbReference>
<accession>A0A0A7NNV1</accession>
<gene>
    <name evidence="1" type="ORF">LfeInf_114</name>
</gene>
<proteinExistence type="predicted"/>
<reference evidence="2" key="1">
    <citation type="submission" date="2014-10" db="EMBL/GenBank/DDBJ databases">
        <title>Characterization of Lactobacillus fermentum phage vB_S_LfeInf.</title>
        <authorList>
            <person name="Liu M."/>
            <person name="Gill J.J."/>
            <person name="Berry J."/>
            <person name="Young R.III."/>
            <person name="Summer E.J."/>
        </authorList>
    </citation>
    <scope>NUCLEOTIDE SEQUENCE [LARGE SCALE GENOMIC DNA]</scope>
</reference>
<evidence type="ECO:0000313" key="1">
    <source>
        <dbReference type="EMBL" id="AIZ94740.1"/>
    </source>
</evidence>
<dbReference type="Proteomes" id="UP000030922">
    <property type="component" value="Segment"/>
</dbReference>